<dbReference type="GO" id="GO:1902412">
    <property type="term" value="P:regulation of mitotic cytokinesis"/>
    <property type="evidence" value="ECO:0007669"/>
    <property type="project" value="TreeGrafter"/>
</dbReference>
<proteinExistence type="predicted"/>
<name>A0A2H3JRF1_WOLCO</name>
<evidence type="ECO:0000313" key="5">
    <source>
        <dbReference type="Proteomes" id="UP000218811"/>
    </source>
</evidence>
<feature type="region of interest" description="Disordered" evidence="3">
    <location>
        <begin position="254"/>
        <end position="306"/>
    </location>
</feature>
<dbReference type="PANTHER" id="PTHR47566:SF1">
    <property type="entry name" value="PROTEIN NUD1"/>
    <property type="match status" value="1"/>
</dbReference>
<dbReference type="GO" id="GO:0061499">
    <property type="term" value="C:outer plaque of mitotic spindle pole body"/>
    <property type="evidence" value="ECO:0007669"/>
    <property type="project" value="TreeGrafter"/>
</dbReference>
<evidence type="ECO:0000256" key="1">
    <source>
        <dbReference type="ARBA" id="ARBA00022614"/>
    </source>
</evidence>
<evidence type="ECO:0000256" key="3">
    <source>
        <dbReference type="SAM" id="MobiDB-lite"/>
    </source>
</evidence>
<dbReference type="STRING" id="742152.A0A2H3JRF1"/>
<feature type="compositionally biased region" description="Low complexity" evidence="3">
    <location>
        <begin position="907"/>
        <end position="919"/>
    </location>
</feature>
<evidence type="ECO:0000313" key="4">
    <source>
        <dbReference type="EMBL" id="PCH40348.1"/>
    </source>
</evidence>
<feature type="compositionally biased region" description="Basic and acidic residues" evidence="3">
    <location>
        <begin position="286"/>
        <end position="299"/>
    </location>
</feature>
<sequence length="1592" mass="171864">MLRSDTAAAQMRPSWLTDELEDEWVEQDEDQSAYAHSVSDISLTQPLSSMIVHTLDYEGESHSAGSVAGTFIIKEEVPEDFLPETPGNGKRVLGRDIFSPLALEKLFEPPPPAQPLPEHTQHPRATTQATTPAVPSRLAQVYVPSPETTATDGGCEDGILDQDCESPAPSWSLPTCRFTFEVPRHSPFNPMGRGFAAQSTPGPSNGTMFAPFTPLTDHRLRLFQLQYDTYTREHLSAVIDSIAIGTPSGASGSTHIVEPLSVNRPSPDSEPPSPSRRAIKRFKTGPAHDRNEDGDKTVDRTSASRKNYIRESRSLMAKIRQSRKFSAETTVATVATAGSAPPIADAGYPRQPANTIIRDDMKGPKRLTADEINMSRMLISEQGGVDLRMQRSSSSNAQPVGNACPGSRMHKSIPNRSPIKARDKQRASPQKVLRNANVAEEVVRDITDNLSNVSLDSERLLEQFPRSPVALTVTTALASPSSHENTHSTKPNSVPNSTHVVPLIGSTGNAPADAAPSLLPTGNADLTRFVSPSTVSGSTLTNGSTASFAQNPGPKHITRITLDDVPALPQRVGKMVFDKVTMKWVKAPALATAIVVAENDRDFTAGRSDNTSEDPFRDIESLRDEDHGRRNGIPEIVIERFYTDEENEMPPVGSRPEVVEDDSAEEDAEEMELTSFSFDGQSAELAQAVAEAGTRADCGLTYTDDDHEDSPDIARPGNQPKVDRNKPNGGDYTDSRDAPKPEDAEPVSHASPPRSIAPIPGISTPHSAKGVTRPVPASALRSALKSNSTTPVSAMRGPNRPHCITPANKVHHRRSVSFSDGKREGPIVGLGRNAPSPDGSAAEDSSPLAASSSRASSSLVPSARSKRIAEMLENLGADAPEDEPKSLAGSAEEPPTEEPRPVKLRRSSSAPGASTSSPSREISRRSFPRSHSVRSPGSASRNGNATFLTECSFGVAHDRLVQVITDVYPFEPHWEQLPSIDLSNRHLDSVARLKEYLPQLDSLNLNHNLLPWLSGIPGTVRSLSVMSNILTSLTSYGHLPNLGCLDISRNEIDSLRQLGCLRHLRELRADGNRIDSIDGLQDMNGLVKLSLQGNNISILDLRQHRWSRLEMLNLSYNRLSRVSGLASLPALIALNLDNNALDEVVPGGPMARLRILRVSGNRLRELDATPFQALRTLYADNNSLGTISKAHRLAKLENLSLRNQSGRAGLTLSICDVRDVKRLYLSGNALPAGFLSEPCYNLVYLELAACRLRALPADLARTIPNVRVLNLNYNFLADARALAGLTRLRKLMMIGARIRGARELVRAVRMMRDAEVLDFRRLRVRDLRGRHQGGAAPCRVALADVVFAFFSERPRAGDDYAGRPRGLDWGGGAGPAASGQLAHARPAPQGPLLCWGLASARSKCGCAHACAGPVRCVLSCAARWPRTRFSAAASAGPAAGIRPAGGPPRALCSHCRRTVICLTHPRRMNPCTLGWYLPLLVRDVPGALQPERDGARARAAAPAGDAGVGPQDDRRGDAGAGGDAAWRELDAHFRRGLPDDAYVARLAYRGLVVRACARVRVLDGVEVSAKEREKAEALLAAVGVLRAGGRED</sequence>
<dbReference type="Gene3D" id="3.80.10.10">
    <property type="entry name" value="Ribonuclease Inhibitor"/>
    <property type="match status" value="2"/>
</dbReference>
<feature type="compositionally biased region" description="Low complexity" evidence="3">
    <location>
        <begin position="840"/>
        <end position="863"/>
    </location>
</feature>
<accession>A0A2H3JRF1</accession>
<dbReference type="SMART" id="SM00369">
    <property type="entry name" value="LRR_TYP"/>
    <property type="match status" value="5"/>
</dbReference>
<evidence type="ECO:0008006" key="6">
    <source>
        <dbReference type="Google" id="ProtNLM"/>
    </source>
</evidence>
<feature type="region of interest" description="Disordered" evidence="3">
    <location>
        <begin position="393"/>
        <end position="431"/>
    </location>
</feature>
<feature type="region of interest" description="Disordered" evidence="3">
    <location>
        <begin position="876"/>
        <end position="941"/>
    </location>
</feature>
<organism evidence="4 5">
    <name type="scientific">Wolfiporia cocos (strain MD-104)</name>
    <name type="common">Brown rot fungus</name>
    <dbReference type="NCBI Taxonomy" id="742152"/>
    <lineage>
        <taxon>Eukaryota</taxon>
        <taxon>Fungi</taxon>
        <taxon>Dikarya</taxon>
        <taxon>Basidiomycota</taxon>
        <taxon>Agaricomycotina</taxon>
        <taxon>Agaricomycetes</taxon>
        <taxon>Polyporales</taxon>
        <taxon>Phaeolaceae</taxon>
        <taxon>Wolfiporia</taxon>
    </lineage>
</organism>
<protein>
    <recommendedName>
        <fullName evidence="6">L domain-like protein</fullName>
    </recommendedName>
</protein>
<reference evidence="4 5" key="1">
    <citation type="journal article" date="2012" name="Science">
        <title>The Paleozoic origin of enzymatic lignin decomposition reconstructed from 31 fungal genomes.</title>
        <authorList>
            <person name="Floudas D."/>
            <person name="Binder M."/>
            <person name="Riley R."/>
            <person name="Barry K."/>
            <person name="Blanchette R.A."/>
            <person name="Henrissat B."/>
            <person name="Martinez A.T."/>
            <person name="Otillar R."/>
            <person name="Spatafora J.W."/>
            <person name="Yadav J.S."/>
            <person name="Aerts A."/>
            <person name="Benoit I."/>
            <person name="Boyd A."/>
            <person name="Carlson A."/>
            <person name="Copeland A."/>
            <person name="Coutinho P.M."/>
            <person name="de Vries R.P."/>
            <person name="Ferreira P."/>
            <person name="Findley K."/>
            <person name="Foster B."/>
            <person name="Gaskell J."/>
            <person name="Glotzer D."/>
            <person name="Gorecki P."/>
            <person name="Heitman J."/>
            <person name="Hesse C."/>
            <person name="Hori C."/>
            <person name="Igarashi K."/>
            <person name="Jurgens J.A."/>
            <person name="Kallen N."/>
            <person name="Kersten P."/>
            <person name="Kohler A."/>
            <person name="Kuees U."/>
            <person name="Kumar T.K.A."/>
            <person name="Kuo A."/>
            <person name="LaButti K."/>
            <person name="Larrondo L.F."/>
            <person name="Lindquist E."/>
            <person name="Ling A."/>
            <person name="Lombard V."/>
            <person name="Lucas S."/>
            <person name="Lundell T."/>
            <person name="Martin R."/>
            <person name="McLaughlin D.J."/>
            <person name="Morgenstern I."/>
            <person name="Morin E."/>
            <person name="Murat C."/>
            <person name="Nagy L.G."/>
            <person name="Nolan M."/>
            <person name="Ohm R.A."/>
            <person name="Patyshakuliyeva A."/>
            <person name="Rokas A."/>
            <person name="Ruiz-Duenas F.J."/>
            <person name="Sabat G."/>
            <person name="Salamov A."/>
            <person name="Samejima M."/>
            <person name="Schmutz J."/>
            <person name="Slot J.C."/>
            <person name="St John F."/>
            <person name="Stenlid J."/>
            <person name="Sun H."/>
            <person name="Sun S."/>
            <person name="Syed K."/>
            <person name="Tsang A."/>
            <person name="Wiebenga A."/>
            <person name="Young D."/>
            <person name="Pisabarro A."/>
            <person name="Eastwood D.C."/>
            <person name="Martin F."/>
            <person name="Cullen D."/>
            <person name="Grigoriev I.V."/>
            <person name="Hibbett D.S."/>
        </authorList>
    </citation>
    <scope>NUCLEOTIDE SEQUENCE [LARGE SCALE GENOMIC DNA]</scope>
    <source>
        <strain evidence="4 5">MD-104</strain>
    </source>
</reference>
<feature type="region of interest" description="Disordered" evidence="3">
    <location>
        <begin position="1491"/>
        <end position="1521"/>
    </location>
</feature>
<feature type="compositionally biased region" description="Basic and acidic residues" evidence="3">
    <location>
        <begin position="733"/>
        <end position="743"/>
    </location>
</feature>
<keyword evidence="5" id="KW-1185">Reference proteome</keyword>
<dbReference type="GO" id="GO:0031028">
    <property type="term" value="P:septation initiation signaling"/>
    <property type="evidence" value="ECO:0007669"/>
    <property type="project" value="TreeGrafter"/>
</dbReference>
<keyword evidence="2" id="KW-0677">Repeat</keyword>
<dbReference type="PROSITE" id="PS51450">
    <property type="entry name" value="LRR"/>
    <property type="match status" value="3"/>
</dbReference>
<feature type="region of interest" description="Disordered" evidence="3">
    <location>
        <begin position="107"/>
        <end position="132"/>
    </location>
</feature>
<feature type="region of interest" description="Disordered" evidence="3">
    <location>
        <begin position="699"/>
        <end position="863"/>
    </location>
</feature>
<dbReference type="InterPro" id="IPR001611">
    <property type="entry name" value="Leu-rich_rpt"/>
</dbReference>
<feature type="compositionally biased region" description="Polar residues" evidence="3">
    <location>
        <begin position="123"/>
        <end position="132"/>
    </location>
</feature>
<dbReference type="EMBL" id="KB468053">
    <property type="protein sequence ID" value="PCH40348.1"/>
    <property type="molecule type" value="Genomic_DNA"/>
</dbReference>
<dbReference type="OMA" id="QFQYDTF"/>
<dbReference type="PANTHER" id="PTHR47566">
    <property type="match status" value="1"/>
</dbReference>
<keyword evidence="1" id="KW-0433">Leucine-rich repeat</keyword>
<dbReference type="InterPro" id="IPR003591">
    <property type="entry name" value="Leu-rich_rpt_typical-subtyp"/>
</dbReference>
<evidence type="ECO:0000256" key="2">
    <source>
        <dbReference type="ARBA" id="ARBA00022737"/>
    </source>
</evidence>
<feature type="compositionally biased region" description="Low complexity" evidence="3">
    <location>
        <begin position="1497"/>
        <end position="1510"/>
    </location>
</feature>
<dbReference type="GO" id="GO:0035591">
    <property type="term" value="F:signaling adaptor activity"/>
    <property type="evidence" value="ECO:0007669"/>
    <property type="project" value="TreeGrafter"/>
</dbReference>
<dbReference type="InterPro" id="IPR052574">
    <property type="entry name" value="CDIRP"/>
</dbReference>
<feature type="region of interest" description="Disordered" evidence="3">
    <location>
        <begin position="645"/>
        <end position="674"/>
    </location>
</feature>
<dbReference type="Proteomes" id="UP000218811">
    <property type="component" value="Unassembled WGS sequence"/>
</dbReference>
<feature type="compositionally biased region" description="Acidic residues" evidence="3">
    <location>
        <begin position="659"/>
        <end position="672"/>
    </location>
</feature>
<gene>
    <name evidence="4" type="ORF">WOLCODRAFT_162289</name>
</gene>
<dbReference type="OrthoDB" id="7451790at2759"/>
<dbReference type="InterPro" id="IPR032675">
    <property type="entry name" value="LRR_dom_sf"/>
</dbReference>
<dbReference type="SUPFAM" id="SSF52058">
    <property type="entry name" value="L domain-like"/>
    <property type="match status" value="1"/>
</dbReference>